<dbReference type="EMBL" id="QUQM01000002">
    <property type="protein sequence ID" value="KAA8651918.1"/>
    <property type="molecule type" value="Genomic_DNA"/>
</dbReference>
<dbReference type="Proteomes" id="UP000308092">
    <property type="component" value="Unassembled WGS sequence"/>
</dbReference>
<proteinExistence type="predicted"/>
<dbReference type="GeneID" id="54323519"/>
<dbReference type="Proteomes" id="UP000324241">
    <property type="component" value="Unassembled WGS sequence"/>
</dbReference>
<dbReference type="RefSeq" id="XP_033431279.1">
    <property type="nucleotide sequence ID" value="XM_033565522.1"/>
</dbReference>
<comment type="caution">
    <text evidence="2">The sequence shown here is derived from an EMBL/GenBank/DDBJ whole genome shotgun (WGS) entry which is preliminary data.</text>
</comment>
<evidence type="ECO:0000313" key="2">
    <source>
        <dbReference type="EMBL" id="THC92998.1"/>
    </source>
</evidence>
<reference evidence="2 3" key="1">
    <citation type="submission" date="2019-03" db="EMBL/GenBank/DDBJ databases">
        <title>The genome sequence of a newly discovered highly antifungal drug resistant Aspergillus species, Aspergillus tanneri NIH 1004.</title>
        <authorList>
            <person name="Mounaud S."/>
            <person name="Singh I."/>
            <person name="Joardar V."/>
            <person name="Pakala S."/>
            <person name="Pakala S."/>
            <person name="Venepally P."/>
            <person name="Hoover J."/>
            <person name="Nierman W."/>
            <person name="Chung J."/>
            <person name="Losada L."/>
        </authorList>
    </citation>
    <scope>NUCLEOTIDE SEQUENCE [LARGE SCALE GENOMIC DNA]</scope>
    <source>
        <strain evidence="2 3">NIH1004</strain>
    </source>
</reference>
<dbReference type="VEuPathDB" id="FungiDB:EYZ11_007532"/>
<name>A0A4S3JF32_9EURO</name>
<gene>
    <name evidence="1" type="ORF">ATNIH1004_000817</name>
    <name evidence="2" type="ORF">EYZ11_007532</name>
</gene>
<evidence type="ECO:0000313" key="4">
    <source>
        <dbReference type="Proteomes" id="UP000324241"/>
    </source>
</evidence>
<evidence type="ECO:0000313" key="3">
    <source>
        <dbReference type="Proteomes" id="UP000308092"/>
    </source>
</evidence>
<sequence length="81" mass="8950">MIGYGSVRPNEKIFLRKKTQQLKKPKGSKNPIKDATSLAFLSHRRPGDEVCTIVACVRRGAECRIMDDKGTKDSFSPVVGS</sequence>
<evidence type="ECO:0000313" key="1">
    <source>
        <dbReference type="EMBL" id="KAA8651918.1"/>
    </source>
</evidence>
<reference evidence="1 4" key="2">
    <citation type="submission" date="2019-08" db="EMBL/GenBank/DDBJ databases">
        <title>The genome sequence of a newly discovered highly antifungal drug resistant Aspergillus species, Aspergillus tanneri NIH 1004.</title>
        <authorList>
            <person name="Mounaud S."/>
            <person name="Singh I."/>
            <person name="Joardar V."/>
            <person name="Pakala S."/>
            <person name="Pakala S."/>
            <person name="Venepally P."/>
            <person name="Chung J.K."/>
            <person name="Losada L."/>
            <person name="Nierman W.C."/>
        </authorList>
    </citation>
    <scope>NUCLEOTIDE SEQUENCE [LARGE SCALE GENOMIC DNA]</scope>
    <source>
        <strain evidence="1 4">NIH1004</strain>
    </source>
</reference>
<dbReference type="AlphaFoldDB" id="A0A4S3JF32"/>
<organism evidence="2 3">
    <name type="scientific">Aspergillus tanneri</name>
    <dbReference type="NCBI Taxonomy" id="1220188"/>
    <lineage>
        <taxon>Eukaryota</taxon>
        <taxon>Fungi</taxon>
        <taxon>Dikarya</taxon>
        <taxon>Ascomycota</taxon>
        <taxon>Pezizomycotina</taxon>
        <taxon>Eurotiomycetes</taxon>
        <taxon>Eurotiomycetidae</taxon>
        <taxon>Eurotiales</taxon>
        <taxon>Aspergillaceae</taxon>
        <taxon>Aspergillus</taxon>
        <taxon>Aspergillus subgen. Circumdati</taxon>
    </lineage>
</organism>
<protein>
    <submittedName>
        <fullName evidence="2">Uncharacterized protein</fullName>
    </submittedName>
</protein>
<dbReference type="EMBL" id="SOSA01000294">
    <property type="protein sequence ID" value="THC92998.1"/>
    <property type="molecule type" value="Genomic_DNA"/>
</dbReference>
<accession>A0A4S3JF32</accession>
<keyword evidence="3" id="KW-1185">Reference proteome</keyword>